<keyword evidence="1" id="KW-1133">Transmembrane helix</keyword>
<feature type="transmembrane region" description="Helical" evidence="1">
    <location>
        <begin position="20"/>
        <end position="44"/>
    </location>
</feature>
<evidence type="ECO:0000256" key="1">
    <source>
        <dbReference type="SAM" id="Phobius"/>
    </source>
</evidence>
<dbReference type="InterPro" id="IPR007858">
    <property type="entry name" value="Dpy-30_motif"/>
</dbReference>
<dbReference type="Proteomes" id="UP000017246">
    <property type="component" value="Unassembled WGS sequence"/>
</dbReference>
<keyword evidence="1" id="KW-0812">Transmembrane</keyword>
<evidence type="ECO:0000313" key="2">
    <source>
        <dbReference type="EMBL" id="CDI97075.1"/>
    </source>
</evidence>
<gene>
    <name evidence="2" type="ORF">EmuJ_000083400</name>
</gene>
<proteinExistence type="predicted"/>
<name>A0A087VXX8_ECHMU</name>
<protein>
    <submittedName>
        <fullName evidence="2">Dpy 30 motif</fullName>
    </submittedName>
</protein>
<reference evidence="2" key="1">
    <citation type="journal article" date="2013" name="Nature">
        <title>The genomes of four tapeworm species reveal adaptations to parasitism.</title>
        <authorList>
            <person name="Tsai I.J."/>
            <person name="Zarowiecki M."/>
            <person name="Holroyd N."/>
            <person name="Garciarrubio A."/>
            <person name="Sanchez-Flores A."/>
            <person name="Brooks K.L."/>
            <person name="Tracey A."/>
            <person name="Bobes R.J."/>
            <person name="Fragoso G."/>
            <person name="Sciutto E."/>
            <person name="Aslett M."/>
            <person name="Beasley H."/>
            <person name="Bennett H.M."/>
            <person name="Cai J."/>
            <person name="Camicia F."/>
            <person name="Clark R."/>
            <person name="Cucher M."/>
            <person name="De Silva N."/>
            <person name="Day T.A."/>
            <person name="Deplazes P."/>
            <person name="Estrada K."/>
            <person name="Fernandez C."/>
            <person name="Holland P.W."/>
            <person name="Hou J."/>
            <person name="Hu S."/>
            <person name="Huckvale T."/>
            <person name="Hung S.S."/>
            <person name="Kamenetzky L."/>
            <person name="Keane J.A."/>
            <person name="Kiss F."/>
            <person name="Koziol U."/>
            <person name="Lambert O."/>
            <person name="Liu K."/>
            <person name="Luo X."/>
            <person name="Luo Y."/>
            <person name="Macchiaroli N."/>
            <person name="Nichol S."/>
            <person name="Paps J."/>
            <person name="Parkinson J."/>
            <person name="Pouchkina-Stantcheva N."/>
            <person name="Riddiford N."/>
            <person name="Rosenzvit M."/>
            <person name="Salinas G."/>
            <person name="Wasmuth J.D."/>
            <person name="Zamanian M."/>
            <person name="Zheng Y."/>
            <person name="Cai X."/>
            <person name="Soberon X."/>
            <person name="Olson P.D."/>
            <person name="Laclette J.P."/>
            <person name="Brehm K."/>
            <person name="Berriman M."/>
            <person name="Garciarrubio A."/>
            <person name="Bobes R.J."/>
            <person name="Fragoso G."/>
            <person name="Sanchez-Flores A."/>
            <person name="Estrada K."/>
            <person name="Cevallos M.A."/>
            <person name="Morett E."/>
            <person name="Gonzalez V."/>
            <person name="Portillo T."/>
            <person name="Ochoa-Leyva A."/>
            <person name="Jose M.V."/>
            <person name="Sciutto E."/>
            <person name="Landa A."/>
            <person name="Jimenez L."/>
            <person name="Valdes V."/>
            <person name="Carrero J.C."/>
            <person name="Larralde C."/>
            <person name="Morales-Montor J."/>
            <person name="Limon-Lason J."/>
            <person name="Soberon X."/>
            <person name="Laclette J.P."/>
        </authorList>
    </citation>
    <scope>NUCLEOTIDE SEQUENCE [LARGE SCALE GENOMIC DNA]</scope>
</reference>
<sequence length="144" mass="16011">MHLTRIQSSDLANIPIHSFLLLLLPIPPTFTPIAVQLVQVNLLLRLGQSKSYSHGTRYCRGILNGGFVSKIGYRQGHLCLLTNPHLSLMYQGTPSNDQAFLIATLGDALREGLTQLVIKSPPDPIDFLANFLKSYSMKQSMIDY</sequence>
<keyword evidence="3" id="KW-1185">Reference proteome</keyword>
<dbReference type="Gene3D" id="1.20.890.10">
    <property type="entry name" value="cAMP-dependent protein kinase regulatory subunit, dimerization-anchoring domain"/>
    <property type="match status" value="1"/>
</dbReference>
<evidence type="ECO:0000313" key="3">
    <source>
        <dbReference type="Proteomes" id="UP000017246"/>
    </source>
</evidence>
<dbReference type="AlphaFoldDB" id="A0A087VXX8"/>
<dbReference type="EMBL" id="LN902846">
    <property type="protein sequence ID" value="CDI97075.1"/>
    <property type="molecule type" value="Genomic_DNA"/>
</dbReference>
<organism evidence="2 3">
    <name type="scientific">Echinococcus multilocularis</name>
    <name type="common">Fox tapeworm</name>
    <dbReference type="NCBI Taxonomy" id="6211"/>
    <lineage>
        <taxon>Eukaryota</taxon>
        <taxon>Metazoa</taxon>
        <taxon>Spiralia</taxon>
        <taxon>Lophotrochozoa</taxon>
        <taxon>Platyhelminthes</taxon>
        <taxon>Cestoda</taxon>
        <taxon>Eucestoda</taxon>
        <taxon>Cyclophyllidea</taxon>
        <taxon>Taeniidae</taxon>
        <taxon>Echinococcus</taxon>
    </lineage>
</organism>
<reference evidence="2" key="2">
    <citation type="submission" date="2015-11" db="EMBL/GenBank/DDBJ databases">
        <authorList>
            <person name="Zhang Y."/>
            <person name="Guo Z."/>
        </authorList>
    </citation>
    <scope>NUCLEOTIDE SEQUENCE</scope>
</reference>
<accession>A0A087VXX8</accession>
<dbReference type="Pfam" id="PF05186">
    <property type="entry name" value="Dpy-30"/>
    <property type="match status" value="1"/>
</dbReference>
<dbReference type="CDD" id="cd22966">
    <property type="entry name" value="DD_DYDC-like"/>
    <property type="match status" value="1"/>
</dbReference>
<dbReference type="OrthoDB" id="432281at2759"/>
<keyword evidence="1" id="KW-0472">Membrane</keyword>
<dbReference type="InterPro" id="IPR049630">
    <property type="entry name" value="DYDC-like_DD"/>
</dbReference>